<feature type="region of interest" description="Disordered" evidence="1">
    <location>
        <begin position="83"/>
        <end position="116"/>
    </location>
</feature>
<evidence type="ECO:0000313" key="2">
    <source>
        <dbReference type="EMBL" id="TNN58744.1"/>
    </source>
</evidence>
<accession>A0A4Z2H1P9</accession>
<dbReference type="AlphaFoldDB" id="A0A4Z2H1P9"/>
<keyword evidence="3" id="KW-1185">Reference proteome</keyword>
<feature type="region of interest" description="Disordered" evidence="1">
    <location>
        <begin position="45"/>
        <end position="66"/>
    </location>
</feature>
<proteinExistence type="predicted"/>
<comment type="caution">
    <text evidence="2">The sequence shown here is derived from an EMBL/GenBank/DDBJ whole genome shotgun (WGS) entry which is preliminary data.</text>
</comment>
<organism evidence="2 3">
    <name type="scientific">Liparis tanakae</name>
    <name type="common">Tanaka's snailfish</name>
    <dbReference type="NCBI Taxonomy" id="230148"/>
    <lineage>
        <taxon>Eukaryota</taxon>
        <taxon>Metazoa</taxon>
        <taxon>Chordata</taxon>
        <taxon>Craniata</taxon>
        <taxon>Vertebrata</taxon>
        <taxon>Euteleostomi</taxon>
        <taxon>Actinopterygii</taxon>
        <taxon>Neopterygii</taxon>
        <taxon>Teleostei</taxon>
        <taxon>Neoteleostei</taxon>
        <taxon>Acanthomorphata</taxon>
        <taxon>Eupercaria</taxon>
        <taxon>Perciformes</taxon>
        <taxon>Cottioidei</taxon>
        <taxon>Cottales</taxon>
        <taxon>Liparidae</taxon>
        <taxon>Liparis</taxon>
    </lineage>
</organism>
<protein>
    <submittedName>
        <fullName evidence="2">Uncharacterized protein</fullName>
    </submittedName>
</protein>
<name>A0A4Z2H1P9_9TELE</name>
<evidence type="ECO:0000256" key="1">
    <source>
        <dbReference type="SAM" id="MobiDB-lite"/>
    </source>
</evidence>
<dbReference type="EMBL" id="SRLO01000372">
    <property type="protein sequence ID" value="TNN58744.1"/>
    <property type="molecule type" value="Genomic_DNA"/>
</dbReference>
<gene>
    <name evidence="2" type="ORF">EYF80_031069</name>
</gene>
<reference evidence="2 3" key="1">
    <citation type="submission" date="2019-03" db="EMBL/GenBank/DDBJ databases">
        <title>First draft genome of Liparis tanakae, snailfish: a comprehensive survey of snailfish specific genes.</title>
        <authorList>
            <person name="Kim W."/>
            <person name="Song I."/>
            <person name="Jeong J.-H."/>
            <person name="Kim D."/>
            <person name="Kim S."/>
            <person name="Ryu S."/>
            <person name="Song J.Y."/>
            <person name="Lee S.K."/>
        </authorList>
    </citation>
    <scope>NUCLEOTIDE SEQUENCE [LARGE SCALE GENOMIC DNA]</scope>
    <source>
        <tissue evidence="2">Muscle</tissue>
    </source>
</reference>
<dbReference type="Proteomes" id="UP000314294">
    <property type="component" value="Unassembled WGS sequence"/>
</dbReference>
<sequence length="116" mass="13294">MESRQTDSECEEGTTAIRSQTEARPGLRGVTSRFFLSELQNSPPPFPFPFPHPDHHHHRRRRRPLRDPRKVLRCFIMQIITQNAAEKTPSPHLDAQPSQSPPAVLCVPADRPRQTL</sequence>
<feature type="region of interest" description="Disordered" evidence="1">
    <location>
        <begin position="1"/>
        <end position="28"/>
    </location>
</feature>
<feature type="compositionally biased region" description="Basic residues" evidence="1">
    <location>
        <begin position="54"/>
        <end position="64"/>
    </location>
</feature>
<evidence type="ECO:0000313" key="3">
    <source>
        <dbReference type="Proteomes" id="UP000314294"/>
    </source>
</evidence>